<dbReference type="EMBL" id="AZCU01000031">
    <property type="protein sequence ID" value="KRK21330.1"/>
    <property type="molecule type" value="Genomic_DNA"/>
</dbReference>
<accession>A0A837R4D9</accession>
<dbReference type="RefSeq" id="WP_050337890.1">
    <property type="nucleotide sequence ID" value="NZ_AZCU01000031.1"/>
</dbReference>
<feature type="compositionally biased region" description="Low complexity" evidence="1">
    <location>
        <begin position="91"/>
        <end position="112"/>
    </location>
</feature>
<dbReference type="GeneID" id="49392626"/>
<feature type="region of interest" description="Disordered" evidence="1">
    <location>
        <begin position="88"/>
        <end position="144"/>
    </location>
</feature>
<reference evidence="2 3" key="1">
    <citation type="journal article" date="2015" name="Genome Announc.">
        <title>Expanding the biotechnology potential of lactobacilli through comparative genomics of 213 strains and associated genera.</title>
        <authorList>
            <person name="Sun Z."/>
            <person name="Harris H.M."/>
            <person name="McCann A."/>
            <person name="Guo C."/>
            <person name="Argimon S."/>
            <person name="Zhang W."/>
            <person name="Yang X."/>
            <person name="Jeffery I.B."/>
            <person name="Cooney J.C."/>
            <person name="Kagawa T.F."/>
            <person name="Liu W."/>
            <person name="Song Y."/>
            <person name="Salvetti E."/>
            <person name="Wrobel A."/>
            <person name="Rasinkangas P."/>
            <person name="Parkhill J."/>
            <person name="Rea M.C."/>
            <person name="O'Sullivan O."/>
            <person name="Ritari J."/>
            <person name="Douillard F.P."/>
            <person name="Paul Ross R."/>
            <person name="Yang R."/>
            <person name="Briner A.E."/>
            <person name="Felis G.E."/>
            <person name="de Vos W.M."/>
            <person name="Barrangou R."/>
            <person name="Klaenhammer T.R."/>
            <person name="Caufield P.W."/>
            <person name="Cui Y."/>
            <person name="Zhang H."/>
            <person name="O'Toole P.W."/>
        </authorList>
    </citation>
    <scope>NUCLEOTIDE SEQUENCE [LARGE SCALE GENOMIC DNA]</scope>
    <source>
        <strain evidence="2 3">DSM 20314</strain>
    </source>
</reference>
<name>A0A837R4D9_LACPE</name>
<sequence length="188" mass="20754">MSTQTLSPEQDSELVASVAAEQLGIKAVTLRKYSTMVEKQLNDENRFRPADNSHRLYSPADLKTFQAAIDLAEQGTTLATALGRAFGTKQAEPATTEKAPKAPAAAAEQAESVAEKATKPETATTSVTDDKRVPTARPSGPTKTELYKQQEIIIRRLDSLSDRLNQVMAQLDQQSQQAAKPWWHFWER</sequence>
<evidence type="ECO:0000256" key="1">
    <source>
        <dbReference type="SAM" id="MobiDB-lite"/>
    </source>
</evidence>
<comment type="caution">
    <text evidence="2">The sequence shown here is derived from an EMBL/GenBank/DDBJ whole genome shotgun (WGS) entry which is preliminary data.</text>
</comment>
<organism evidence="2 3">
    <name type="scientific">Lactiplantibacillus pentosus DSM 20314</name>
    <dbReference type="NCBI Taxonomy" id="1423791"/>
    <lineage>
        <taxon>Bacteria</taxon>
        <taxon>Bacillati</taxon>
        <taxon>Bacillota</taxon>
        <taxon>Bacilli</taxon>
        <taxon>Lactobacillales</taxon>
        <taxon>Lactobacillaceae</taxon>
        <taxon>Lactiplantibacillus</taxon>
    </lineage>
</organism>
<gene>
    <name evidence="2" type="ORF">FD24_GL002297</name>
</gene>
<proteinExistence type="predicted"/>
<dbReference type="Proteomes" id="UP000051020">
    <property type="component" value="Unassembled WGS sequence"/>
</dbReference>
<dbReference type="AlphaFoldDB" id="A0A837R4D9"/>
<evidence type="ECO:0000313" key="3">
    <source>
        <dbReference type="Proteomes" id="UP000051020"/>
    </source>
</evidence>
<protein>
    <recommendedName>
        <fullName evidence="4">HTH merR-type domain-containing protein</fullName>
    </recommendedName>
</protein>
<evidence type="ECO:0000313" key="2">
    <source>
        <dbReference type="EMBL" id="KRK21330.1"/>
    </source>
</evidence>
<evidence type="ECO:0008006" key="4">
    <source>
        <dbReference type="Google" id="ProtNLM"/>
    </source>
</evidence>
<dbReference type="Gene3D" id="1.10.1660.10">
    <property type="match status" value="1"/>
</dbReference>